<proteinExistence type="predicted"/>
<name>A0A8S5U9X5_9CAUD</name>
<protein>
    <submittedName>
        <fullName evidence="1">Uncharacterized protein</fullName>
    </submittedName>
</protein>
<accession>A0A8S5U9X5</accession>
<organism evidence="1">
    <name type="scientific">Siphoviridae sp. ctij073</name>
    <dbReference type="NCBI Taxonomy" id="2825625"/>
    <lineage>
        <taxon>Viruses</taxon>
        <taxon>Duplodnaviria</taxon>
        <taxon>Heunggongvirae</taxon>
        <taxon>Uroviricota</taxon>
        <taxon>Caudoviricetes</taxon>
    </lineage>
</organism>
<reference evidence="1" key="1">
    <citation type="journal article" date="2021" name="Proc. Natl. Acad. Sci. U.S.A.">
        <title>A Catalog of Tens of Thousands of Viruses from Human Metagenomes Reveals Hidden Associations with Chronic Diseases.</title>
        <authorList>
            <person name="Tisza M.J."/>
            <person name="Buck C.B."/>
        </authorList>
    </citation>
    <scope>NUCLEOTIDE SEQUENCE</scope>
    <source>
        <strain evidence="1">Ctij073</strain>
    </source>
</reference>
<dbReference type="EMBL" id="BK016048">
    <property type="protein sequence ID" value="DAF91268.1"/>
    <property type="molecule type" value="Genomic_DNA"/>
</dbReference>
<sequence length="115" mass="12723">MRSDIMEQAQKLKIRIDKNQRIADAVDAAGGITVTLEQSDKLGFDWRIYAVNNVVVRREYAQQANPAGTADNPITWTADARLIPNGYYIHDGVTKVWMGDGGVTASWNDAGWEAV</sequence>
<evidence type="ECO:0000313" key="1">
    <source>
        <dbReference type="EMBL" id="DAF91268.1"/>
    </source>
</evidence>